<dbReference type="EMBL" id="MPRL01000086">
    <property type="protein sequence ID" value="OOZ38504.1"/>
    <property type="molecule type" value="Genomic_DNA"/>
</dbReference>
<dbReference type="Pfam" id="PF08447">
    <property type="entry name" value="PAS_3"/>
    <property type="match status" value="1"/>
</dbReference>
<dbReference type="SUPFAM" id="SSF55785">
    <property type="entry name" value="PYP-like sensor domain (PAS domain)"/>
    <property type="match status" value="1"/>
</dbReference>
<dbReference type="InterPro" id="IPR000014">
    <property type="entry name" value="PAS"/>
</dbReference>
<name>A0A1T2L0B4_9GAMM</name>
<dbReference type="PROSITE" id="PS50113">
    <property type="entry name" value="PAC"/>
    <property type="match status" value="1"/>
</dbReference>
<dbReference type="AlphaFoldDB" id="A0A1T2L0B4"/>
<dbReference type="CDD" id="cd00130">
    <property type="entry name" value="PAS"/>
    <property type="match status" value="1"/>
</dbReference>
<keyword evidence="3" id="KW-1185">Reference proteome</keyword>
<evidence type="ECO:0000259" key="1">
    <source>
        <dbReference type="PROSITE" id="PS50113"/>
    </source>
</evidence>
<gene>
    <name evidence="2" type="ORF">BOW53_15305</name>
</gene>
<dbReference type="NCBIfam" id="TIGR00229">
    <property type="entry name" value="sensory_box"/>
    <property type="match status" value="1"/>
</dbReference>
<dbReference type="InterPro" id="IPR035965">
    <property type="entry name" value="PAS-like_dom_sf"/>
</dbReference>
<evidence type="ECO:0000313" key="3">
    <source>
        <dbReference type="Proteomes" id="UP000191110"/>
    </source>
</evidence>
<reference evidence="2 3" key="1">
    <citation type="submission" date="2016-11" db="EMBL/GenBank/DDBJ databases">
        <title>Mixed transmission modes and dynamic genome evolution in an obligate animal-bacterial symbiosis.</title>
        <authorList>
            <person name="Russell S.L."/>
            <person name="Corbett-Detig R.B."/>
            <person name="Cavanaugh C.M."/>
        </authorList>
    </citation>
    <scope>NUCLEOTIDE SEQUENCE [LARGE SCALE GENOMIC DNA]</scope>
    <source>
        <strain evidence="2">Sveles-Q1</strain>
    </source>
</reference>
<comment type="caution">
    <text evidence="2">The sequence shown here is derived from an EMBL/GenBank/DDBJ whole genome shotgun (WGS) entry which is preliminary data.</text>
</comment>
<dbReference type="RefSeq" id="WP_236725777.1">
    <property type="nucleotide sequence ID" value="NZ_MPRL01000086.1"/>
</dbReference>
<dbReference type="Proteomes" id="UP000191110">
    <property type="component" value="Unassembled WGS sequence"/>
</dbReference>
<dbReference type="Gene3D" id="3.30.450.20">
    <property type="entry name" value="PAS domain"/>
    <property type="match status" value="1"/>
</dbReference>
<protein>
    <recommendedName>
        <fullName evidence="1">PAC domain-containing protein</fullName>
    </recommendedName>
</protein>
<organism evidence="2 3">
    <name type="scientific">Solemya pervernicosa gill symbiont</name>
    <dbReference type="NCBI Taxonomy" id="642797"/>
    <lineage>
        <taxon>Bacteria</taxon>
        <taxon>Pseudomonadati</taxon>
        <taxon>Pseudomonadota</taxon>
        <taxon>Gammaproteobacteria</taxon>
        <taxon>sulfur-oxidizing symbionts</taxon>
    </lineage>
</organism>
<dbReference type="InterPro" id="IPR000700">
    <property type="entry name" value="PAS-assoc_C"/>
</dbReference>
<evidence type="ECO:0000313" key="2">
    <source>
        <dbReference type="EMBL" id="OOZ38504.1"/>
    </source>
</evidence>
<dbReference type="SMART" id="SM00086">
    <property type="entry name" value="PAC"/>
    <property type="match status" value="1"/>
</dbReference>
<proteinExistence type="predicted"/>
<feature type="domain" description="PAC" evidence="1">
    <location>
        <begin position="41"/>
        <end position="95"/>
    </location>
</feature>
<dbReference type="InterPro" id="IPR001610">
    <property type="entry name" value="PAC"/>
</dbReference>
<dbReference type="InterPro" id="IPR013655">
    <property type="entry name" value="PAS_fold_3"/>
</dbReference>
<accession>A0A1T2L0B4</accession>
<sequence>MLGLGCPKQASAKIATPRIIRHPDMSDKVYSEMWRAIEQGNSWCGEILNRAKDGSGYWVEANVEADLNEHGEIIGYTAIQQNITDKKQIEELSSTDYLTGLYNRKK</sequence>